<keyword evidence="2" id="KW-1185">Reference proteome</keyword>
<name>A0AAX4JD19_9MICR</name>
<dbReference type="KEGG" id="vnx:VNE69_06166"/>
<proteinExistence type="predicted"/>
<dbReference type="Proteomes" id="UP001334084">
    <property type="component" value="Chromosome 6"/>
</dbReference>
<dbReference type="InterPro" id="IPR036188">
    <property type="entry name" value="FAD/NAD-bd_sf"/>
</dbReference>
<dbReference type="Gene3D" id="3.50.50.60">
    <property type="entry name" value="FAD/NAD(P)-binding domain"/>
    <property type="match status" value="1"/>
</dbReference>
<reference evidence="1" key="1">
    <citation type="journal article" date="2024" name="BMC Genomics">
        <title>Functional annotation of a divergent genome using sequence and structure-based similarity.</title>
        <authorList>
            <person name="Svedberg D."/>
            <person name="Winiger R.R."/>
            <person name="Berg A."/>
            <person name="Sharma H."/>
            <person name="Tellgren-Roth C."/>
            <person name="Debrunner-Vossbrinck B.A."/>
            <person name="Vossbrinck C.R."/>
            <person name="Barandun J."/>
        </authorList>
    </citation>
    <scope>NUCLEOTIDE SEQUENCE</scope>
    <source>
        <strain evidence="1">Illinois isolate</strain>
    </source>
</reference>
<dbReference type="AlphaFoldDB" id="A0AAX4JD19"/>
<sequence>MNKSKYDIILIGDNISLYMASIYLQTSNYKQLVININEPDNLNFEGFDKVAGVINVKDQADLLERMRQQTKNLKVPIIKEEIKNIKKIEEEDIFEIETENGIYYSKSLISNREEAEIEGLFRTDKNKTNEAIELLGNGCKLSFEVREYFSKYNVINKDKDNRSKVK</sequence>
<gene>
    <name evidence="1" type="ORF">VNE69_06166</name>
</gene>
<dbReference type="RefSeq" id="XP_065329992.1">
    <property type="nucleotide sequence ID" value="XM_065473920.1"/>
</dbReference>
<protein>
    <submittedName>
        <fullName evidence="1">Thioredoxin reductase</fullName>
    </submittedName>
</protein>
<accession>A0AAX4JD19</accession>
<evidence type="ECO:0000313" key="2">
    <source>
        <dbReference type="Proteomes" id="UP001334084"/>
    </source>
</evidence>
<organism evidence="1 2">
    <name type="scientific">Vairimorpha necatrix</name>
    <dbReference type="NCBI Taxonomy" id="6039"/>
    <lineage>
        <taxon>Eukaryota</taxon>
        <taxon>Fungi</taxon>
        <taxon>Fungi incertae sedis</taxon>
        <taxon>Microsporidia</taxon>
        <taxon>Nosematidae</taxon>
        <taxon>Vairimorpha</taxon>
    </lineage>
</organism>
<dbReference type="EMBL" id="CP142731">
    <property type="protein sequence ID" value="WUR03847.1"/>
    <property type="molecule type" value="Genomic_DNA"/>
</dbReference>
<evidence type="ECO:0000313" key="1">
    <source>
        <dbReference type="EMBL" id="WUR03847.1"/>
    </source>
</evidence>
<dbReference type="GeneID" id="90541663"/>